<evidence type="ECO:0000313" key="4">
    <source>
        <dbReference type="Proteomes" id="UP001161691"/>
    </source>
</evidence>
<proteinExistence type="predicted"/>
<organism evidence="3 4">
    <name type="scientific">Cohnella hashimotonis</name>
    <dbReference type="NCBI Taxonomy" id="2826895"/>
    <lineage>
        <taxon>Bacteria</taxon>
        <taxon>Bacillati</taxon>
        <taxon>Bacillota</taxon>
        <taxon>Bacilli</taxon>
        <taxon>Bacillales</taxon>
        <taxon>Paenibacillaceae</taxon>
        <taxon>Cohnella</taxon>
    </lineage>
</organism>
<accession>A0ABT6TUR7</accession>
<dbReference type="CDD" id="cd07197">
    <property type="entry name" value="nitrilase"/>
    <property type="match status" value="1"/>
</dbReference>
<dbReference type="RefSeq" id="WP_282912150.1">
    <property type="nucleotide sequence ID" value="NZ_JAGRPV010000001.1"/>
</dbReference>
<keyword evidence="4" id="KW-1185">Reference proteome</keyword>
<evidence type="ECO:0000313" key="3">
    <source>
        <dbReference type="EMBL" id="MDI4649527.1"/>
    </source>
</evidence>
<gene>
    <name evidence="3" type="ORF">KB449_31655</name>
</gene>
<dbReference type="InterPro" id="IPR036526">
    <property type="entry name" value="C-N_Hydrolase_sf"/>
</dbReference>
<evidence type="ECO:0000256" key="1">
    <source>
        <dbReference type="ARBA" id="ARBA00022801"/>
    </source>
</evidence>
<feature type="domain" description="CN hydrolase" evidence="2">
    <location>
        <begin position="7"/>
        <end position="255"/>
    </location>
</feature>
<dbReference type="Pfam" id="PF00795">
    <property type="entry name" value="CN_hydrolase"/>
    <property type="match status" value="1"/>
</dbReference>
<comment type="caution">
    <text evidence="3">The sequence shown here is derived from an EMBL/GenBank/DDBJ whole genome shotgun (WGS) entry which is preliminary data.</text>
</comment>
<dbReference type="PROSITE" id="PS50263">
    <property type="entry name" value="CN_HYDROLASE"/>
    <property type="match status" value="1"/>
</dbReference>
<dbReference type="SUPFAM" id="SSF56317">
    <property type="entry name" value="Carbon-nitrogen hydrolase"/>
    <property type="match status" value="1"/>
</dbReference>
<reference evidence="3" key="1">
    <citation type="submission" date="2023-04" db="EMBL/GenBank/DDBJ databases">
        <title>Comparative genomic analysis of Cohnella hashimotonis sp. nov., isolated from the International Space Station.</title>
        <authorList>
            <person name="Venkateswaran K."/>
            <person name="Simpson A."/>
        </authorList>
    </citation>
    <scope>NUCLEOTIDE SEQUENCE</scope>
    <source>
        <strain evidence="3">F6_2S_P_1</strain>
    </source>
</reference>
<evidence type="ECO:0000259" key="2">
    <source>
        <dbReference type="PROSITE" id="PS50263"/>
    </source>
</evidence>
<protein>
    <submittedName>
        <fullName evidence="3">Carbon-nitrogen hydrolase family protein</fullName>
    </submittedName>
</protein>
<dbReference type="PANTHER" id="PTHR43674:SF16">
    <property type="entry name" value="CARBON-NITROGEN FAMILY, PUTATIVE (AFU_ORTHOLOGUE AFUA_5G02350)-RELATED"/>
    <property type="match status" value="1"/>
</dbReference>
<dbReference type="Proteomes" id="UP001161691">
    <property type="component" value="Unassembled WGS sequence"/>
</dbReference>
<dbReference type="GO" id="GO:0016787">
    <property type="term" value="F:hydrolase activity"/>
    <property type="evidence" value="ECO:0007669"/>
    <property type="project" value="UniProtKB-KW"/>
</dbReference>
<dbReference type="Gene3D" id="3.60.110.10">
    <property type="entry name" value="Carbon-nitrogen hydrolase"/>
    <property type="match status" value="1"/>
</dbReference>
<dbReference type="EMBL" id="JAGRPV010000001">
    <property type="protein sequence ID" value="MDI4649527.1"/>
    <property type="molecule type" value="Genomic_DNA"/>
</dbReference>
<dbReference type="PANTHER" id="PTHR43674">
    <property type="entry name" value="NITRILASE C965.09-RELATED"/>
    <property type="match status" value="1"/>
</dbReference>
<name>A0ABT6TUR7_9BACL</name>
<dbReference type="InterPro" id="IPR003010">
    <property type="entry name" value="C-N_Hydrolase"/>
</dbReference>
<sequence length="309" mass="33788">MAYENIVTVATINFNAEWGNKAGNLARIKEYMKAAAERGAKIILFPEMALTGYNVDNDGIAMQQRDAETVPGPSSESLAEIAKLYGVYAVVGLPERDAKSSILYNSALVVGPEGIVGCYRKIHPAGKESLWAKKGSEPLMFDTPWGPVGVGICYDTYSFPELFRYYAALGSRLYLNPTAVHNIDGWQDFYYTLLKARAIENGQFLVSSNLAGPDKDMLFPGGSLVTGPKVAGIGSTYYAEPIEDEEALLLATIDLSISDKARKLLTLYNDNPITGVPDWRPDIYADLLKRLEDSEKWGVKKVPEIVAAG</sequence>
<dbReference type="InterPro" id="IPR050345">
    <property type="entry name" value="Aliph_Amidase/BUP"/>
</dbReference>
<keyword evidence="1 3" id="KW-0378">Hydrolase</keyword>